<organism evidence="4 5">
    <name type="scientific">Glycomyces tritici</name>
    <dbReference type="NCBI Taxonomy" id="2665176"/>
    <lineage>
        <taxon>Bacteria</taxon>
        <taxon>Bacillati</taxon>
        <taxon>Actinomycetota</taxon>
        <taxon>Actinomycetes</taxon>
        <taxon>Glycomycetales</taxon>
        <taxon>Glycomycetaceae</taxon>
        <taxon>Glycomyces</taxon>
    </lineage>
</organism>
<evidence type="ECO:0000256" key="1">
    <source>
        <dbReference type="ARBA" id="ARBA00022741"/>
    </source>
</evidence>
<comment type="caution">
    <text evidence="4">The sequence shown here is derived from an EMBL/GenBank/DDBJ whole genome shotgun (WGS) entry which is preliminary data.</text>
</comment>
<dbReference type="Pfam" id="PF13191">
    <property type="entry name" value="AAA_16"/>
    <property type="match status" value="1"/>
</dbReference>
<dbReference type="EMBL" id="JAUEMJ010000006">
    <property type="protein sequence ID" value="MDN3241895.1"/>
    <property type="molecule type" value="Genomic_DNA"/>
</dbReference>
<dbReference type="PANTHER" id="PTHR16305">
    <property type="entry name" value="TESTICULAR SOLUBLE ADENYLYL CYCLASE"/>
    <property type="match status" value="1"/>
</dbReference>
<reference evidence="4" key="1">
    <citation type="submission" date="2023-06" db="EMBL/GenBank/DDBJ databases">
        <title>Gycomyces niveus sp.nov., a novel actinomycete isolated from soil in Shouguang.</title>
        <authorList>
            <person name="Yang X."/>
            <person name="Zhao J."/>
        </authorList>
    </citation>
    <scope>NUCLEOTIDE SEQUENCE</scope>
    <source>
        <strain evidence="4">NEAU C2</strain>
    </source>
</reference>
<protein>
    <submittedName>
        <fullName evidence="4">AAA family ATPase</fullName>
    </submittedName>
</protein>
<gene>
    <name evidence="4" type="ORF">QWI33_19385</name>
</gene>
<evidence type="ECO:0000313" key="5">
    <source>
        <dbReference type="Proteomes" id="UP001171902"/>
    </source>
</evidence>
<dbReference type="RefSeq" id="WP_289958801.1">
    <property type="nucleotide sequence ID" value="NZ_JAUEMJ010000006.1"/>
</dbReference>
<dbReference type="PRINTS" id="PR00038">
    <property type="entry name" value="HTHLUXR"/>
</dbReference>
<evidence type="ECO:0000259" key="3">
    <source>
        <dbReference type="PROSITE" id="PS50043"/>
    </source>
</evidence>
<accession>A0ABT7YTC9</accession>
<dbReference type="Pfam" id="PF00196">
    <property type="entry name" value="GerE"/>
    <property type="match status" value="1"/>
</dbReference>
<dbReference type="InterPro" id="IPR016032">
    <property type="entry name" value="Sig_transdc_resp-reg_C-effctor"/>
</dbReference>
<dbReference type="CDD" id="cd06170">
    <property type="entry name" value="LuxR_C_like"/>
    <property type="match status" value="1"/>
</dbReference>
<dbReference type="PROSITE" id="PS50043">
    <property type="entry name" value="HTH_LUXR_2"/>
    <property type="match status" value="1"/>
</dbReference>
<keyword evidence="1" id="KW-0547">Nucleotide-binding</keyword>
<keyword evidence="2" id="KW-0067">ATP-binding</keyword>
<dbReference type="SMART" id="SM00421">
    <property type="entry name" value="HTH_LUXR"/>
    <property type="match status" value="1"/>
</dbReference>
<name>A0ABT7YTC9_9ACTN</name>
<evidence type="ECO:0000256" key="2">
    <source>
        <dbReference type="ARBA" id="ARBA00022840"/>
    </source>
</evidence>
<dbReference type="PANTHER" id="PTHR16305:SF35">
    <property type="entry name" value="TRANSCRIPTIONAL ACTIVATOR DOMAIN"/>
    <property type="match status" value="1"/>
</dbReference>
<dbReference type="InterPro" id="IPR027417">
    <property type="entry name" value="P-loop_NTPase"/>
</dbReference>
<dbReference type="InterPro" id="IPR036388">
    <property type="entry name" value="WH-like_DNA-bd_sf"/>
</dbReference>
<evidence type="ECO:0000313" key="4">
    <source>
        <dbReference type="EMBL" id="MDN3241895.1"/>
    </source>
</evidence>
<dbReference type="InterPro" id="IPR041664">
    <property type="entry name" value="AAA_16"/>
</dbReference>
<feature type="domain" description="HTH luxR-type" evidence="3">
    <location>
        <begin position="848"/>
        <end position="910"/>
    </location>
</feature>
<dbReference type="SUPFAM" id="SSF52540">
    <property type="entry name" value="P-loop containing nucleoside triphosphate hydrolases"/>
    <property type="match status" value="1"/>
</dbReference>
<dbReference type="InterPro" id="IPR000792">
    <property type="entry name" value="Tscrpt_reg_LuxR_C"/>
</dbReference>
<dbReference type="Gene3D" id="1.10.10.10">
    <property type="entry name" value="Winged helix-like DNA-binding domain superfamily/Winged helix DNA-binding domain"/>
    <property type="match status" value="1"/>
</dbReference>
<dbReference type="SUPFAM" id="SSF46894">
    <property type="entry name" value="C-terminal effector domain of the bipartite response regulators"/>
    <property type="match status" value="1"/>
</dbReference>
<proteinExistence type="predicted"/>
<keyword evidence="5" id="KW-1185">Reference proteome</keyword>
<sequence>MLYGRDSETAALADHLAAAREGRGSALVVRGEAGIGKSSLVAAAAAAESAADMTVLRCTGVESEHAWSFAGLQALLLPLAGHLEAIPEHHACVLSRVLGLSAAPEKDAPPGDLRFTVGLAALSLLTEASGHRPVLCVVEDAHWLDPDSADVLLFIAKRLAAEAALMVFTVREGYAPEFPAPGLDELRLGPLDDEAAAALLAERLGTHGFTDRGQLLHAAEGNPLALLELPLVDSDARLAADWTGRRSTTSRLKQVFGDRIDRLPEPTRTLLLVISADDSADTGLVIDVAGKLGAQLTDLAPAEADELVHFHGDRFTFGHPLIRSAAYQGAPVFRRLEVHRVYAEVMGAADFRRVYHLAAAATGPDEDVAAALEASAECGSSCGGHGYEYTVFERAAAFTPDPHERGRRLLRAAEAAVAAGNGPKARALTAQIGRFTEDRAILARATLMAAMIAAWDNDVRESYRLYMEAADHYVAADITSTGYPLFRAVELAWQAGDFSRAEVAAEYAERLGIDHAPWVRDLANATAGLNRSCTVTVAEAVASLRNLIGIHTGFGESVSPENRTMVAWWQTLIGDVDAAEQTASGTVSAARTSGAAGALPRALTLNAFTEFHRGRWNDAEALAWNAVELSIELGQRIGPVKARAHVLAPIAALRGDEERVRELLDSACADSPGETVVAIDNAQALLDFSMGRNEEALDRLMAHLDSNAPGEVLALVPVAVEAAVRTGGPERTADAFDWFTQWAEASGQPHLMAQVERCRGLLAAEREAGAHYERAAELHKEDDGFPFESARTDLILGEWLRRARRVNEAKSRLRAAAAVFERLGAEPWSERVRRELRAAGDAGPIEAAPDLADKLTPQELQVVRLAAAGLSNREIGEQLFLSPRTAGYHLYKAYPKLGVASRNDLTRLGL</sequence>
<dbReference type="Proteomes" id="UP001171902">
    <property type="component" value="Unassembled WGS sequence"/>
</dbReference>